<dbReference type="Pfam" id="PF00501">
    <property type="entry name" value="AMP-binding"/>
    <property type="match status" value="1"/>
</dbReference>
<dbReference type="SUPFAM" id="SSF56801">
    <property type="entry name" value="Acetyl-CoA synthetase-like"/>
    <property type="match status" value="1"/>
</dbReference>
<comment type="similarity">
    <text evidence="1">Belongs to the ATP-dependent AMP-binding enzyme family.</text>
</comment>
<feature type="domain" description="AMP-binding enzyme C-terminal" evidence="3">
    <location>
        <begin position="411"/>
        <end position="485"/>
    </location>
</feature>
<dbReference type="InterPro" id="IPR025110">
    <property type="entry name" value="AMP-bd_C"/>
</dbReference>
<dbReference type="EMBL" id="CP081070">
    <property type="protein sequence ID" value="UWQ53855.1"/>
    <property type="molecule type" value="Genomic_DNA"/>
</dbReference>
<proteinExistence type="inferred from homology"/>
<dbReference type="Gene3D" id="3.40.50.12780">
    <property type="entry name" value="N-terminal domain of ligase-like"/>
    <property type="match status" value="1"/>
</dbReference>
<evidence type="ECO:0000313" key="5">
    <source>
        <dbReference type="Proteomes" id="UP001058713"/>
    </source>
</evidence>
<dbReference type="KEGG" id="lcae:K3721_18040"/>
<dbReference type="Gene3D" id="3.30.300.30">
    <property type="match status" value="1"/>
</dbReference>
<organism evidence="4 5">
    <name type="scientific">Leisingera caerulea</name>
    <name type="common">Phaeobacter caeruleus</name>
    <dbReference type="NCBI Taxonomy" id="506591"/>
    <lineage>
        <taxon>Bacteria</taxon>
        <taxon>Pseudomonadati</taxon>
        <taxon>Pseudomonadota</taxon>
        <taxon>Alphaproteobacteria</taxon>
        <taxon>Rhodobacterales</taxon>
        <taxon>Roseobacteraceae</taxon>
        <taxon>Leisingera</taxon>
    </lineage>
</organism>
<dbReference type="GO" id="GO:0031956">
    <property type="term" value="F:medium-chain fatty acid-CoA ligase activity"/>
    <property type="evidence" value="ECO:0007669"/>
    <property type="project" value="TreeGrafter"/>
</dbReference>
<dbReference type="GO" id="GO:0006631">
    <property type="term" value="P:fatty acid metabolic process"/>
    <property type="evidence" value="ECO:0007669"/>
    <property type="project" value="TreeGrafter"/>
</dbReference>
<accession>A0A9Q9LWM4</accession>
<dbReference type="PANTHER" id="PTHR43201">
    <property type="entry name" value="ACYL-COA SYNTHETASE"/>
    <property type="match status" value="1"/>
</dbReference>
<dbReference type="Pfam" id="PF13193">
    <property type="entry name" value="AMP-binding_C"/>
    <property type="match status" value="1"/>
</dbReference>
<reference evidence="4" key="1">
    <citation type="submission" date="2021-08" db="EMBL/GenBank/DDBJ databases">
        <authorList>
            <person name="Nwanade C."/>
            <person name="Wang M."/>
            <person name="Masoudi A."/>
            <person name="Yu Z."/>
            <person name="Liu J."/>
        </authorList>
    </citation>
    <scope>NUCLEOTIDE SEQUENCE</scope>
    <source>
        <strain evidence="4">S122</strain>
    </source>
</reference>
<name>A0A9Q9LWM4_LEICA</name>
<evidence type="ECO:0000259" key="2">
    <source>
        <dbReference type="Pfam" id="PF00501"/>
    </source>
</evidence>
<dbReference type="PANTHER" id="PTHR43201:SF8">
    <property type="entry name" value="ACYL-COA SYNTHETASE FAMILY MEMBER 3"/>
    <property type="match status" value="1"/>
</dbReference>
<dbReference type="RefSeq" id="WP_259971352.1">
    <property type="nucleotide sequence ID" value="NZ_CP081070.1"/>
</dbReference>
<evidence type="ECO:0000313" key="4">
    <source>
        <dbReference type="EMBL" id="UWQ53855.1"/>
    </source>
</evidence>
<dbReference type="PROSITE" id="PS00455">
    <property type="entry name" value="AMP_BINDING"/>
    <property type="match status" value="1"/>
</dbReference>
<dbReference type="Proteomes" id="UP001058713">
    <property type="component" value="Chromosome"/>
</dbReference>
<dbReference type="InterPro" id="IPR020845">
    <property type="entry name" value="AMP-binding_CS"/>
</dbReference>
<dbReference type="CDD" id="cd05941">
    <property type="entry name" value="MCS"/>
    <property type="match status" value="1"/>
</dbReference>
<sequence>MYDANHLIRQLRESSLGREHDVFARLPDGSTVTFGALFAGAERMAAVLAAQGVQPGDRVAVQVQKTIHAIELYLGTVMAGGIFLPLNTAYTGPEVAYFVGDAAPRVVVCDPARLEEISAISGAAEVLTLDAVGQGTLRDLADGQGGFDPVARQADDLAAILYTSGTTGRSKGAMLSHANLASNSLTLRDTWRFTKDDVLIHALPIFHTHGLFVATNVALLSGAQVVFLPGFDADAILEAMPSATALMGVPTFYTRLLADARLTRERAANMRLFISGSAPLLVDTHEQWEARTGHRILERYGMTETNMSTSNPYEGERRAGTVGFPLPGVEARVMSDGAEVSAGEIGVLEVRGPNVFQGYWQMPEKTAEELRPDGWFITGDMARIDADGYVTIVGREKDLIITGGFNVYPKEVESLIDDLPGVLESAVIGVPHPDFGEGVVAVVVPEGEGTSVEAITAALSGQLAKFKQPKEIILLDALPRNTMGKVQKKALREEYAGLFC</sequence>
<protein>
    <submittedName>
        <fullName evidence="4">Malonyl-CoA synthase</fullName>
    </submittedName>
</protein>
<gene>
    <name evidence="4" type="ORF">K3721_18040</name>
</gene>
<dbReference type="AlphaFoldDB" id="A0A9Q9LWM4"/>
<dbReference type="InterPro" id="IPR042099">
    <property type="entry name" value="ANL_N_sf"/>
</dbReference>
<evidence type="ECO:0000259" key="3">
    <source>
        <dbReference type="Pfam" id="PF13193"/>
    </source>
</evidence>
<evidence type="ECO:0000256" key="1">
    <source>
        <dbReference type="ARBA" id="ARBA00006432"/>
    </source>
</evidence>
<dbReference type="InterPro" id="IPR045851">
    <property type="entry name" value="AMP-bd_C_sf"/>
</dbReference>
<dbReference type="NCBIfam" id="NF005702">
    <property type="entry name" value="PRK07514.1"/>
    <property type="match status" value="1"/>
</dbReference>
<feature type="domain" description="AMP-dependent synthetase/ligase" evidence="2">
    <location>
        <begin position="27"/>
        <end position="360"/>
    </location>
</feature>
<dbReference type="InterPro" id="IPR000873">
    <property type="entry name" value="AMP-dep_synth/lig_dom"/>
</dbReference>